<dbReference type="Proteomes" id="UP000789375">
    <property type="component" value="Unassembled WGS sequence"/>
</dbReference>
<dbReference type="PANTHER" id="PTHR28527:SF1">
    <property type="entry name" value="SWI5-DEPENDENT RECOMBINATION DNA REPAIR PROTEIN 1"/>
    <property type="match status" value="1"/>
</dbReference>
<feature type="region of interest" description="Disordered" evidence="1">
    <location>
        <begin position="105"/>
        <end position="160"/>
    </location>
</feature>
<proteinExistence type="predicted"/>
<evidence type="ECO:0000313" key="2">
    <source>
        <dbReference type="EMBL" id="CAG8508595.1"/>
    </source>
</evidence>
<dbReference type="Gene3D" id="6.10.140.1020">
    <property type="match status" value="1"/>
</dbReference>
<dbReference type="PANTHER" id="PTHR28527">
    <property type="entry name" value="MATING-TYPE SWITCHING PROTEIN SWI2-RELATED"/>
    <property type="match status" value="1"/>
</dbReference>
<organism evidence="2 3">
    <name type="scientific">Funneliformis mosseae</name>
    <name type="common">Endomycorrhizal fungus</name>
    <name type="synonym">Glomus mosseae</name>
    <dbReference type="NCBI Taxonomy" id="27381"/>
    <lineage>
        <taxon>Eukaryota</taxon>
        <taxon>Fungi</taxon>
        <taxon>Fungi incertae sedis</taxon>
        <taxon>Mucoromycota</taxon>
        <taxon>Glomeromycotina</taxon>
        <taxon>Glomeromycetes</taxon>
        <taxon>Glomerales</taxon>
        <taxon>Glomeraceae</taxon>
        <taxon>Funneliformis</taxon>
    </lineage>
</organism>
<feature type="compositionally biased region" description="Low complexity" evidence="1">
    <location>
        <begin position="138"/>
        <end position="151"/>
    </location>
</feature>
<keyword evidence="3" id="KW-1185">Reference proteome</keyword>
<feature type="region of interest" description="Disordered" evidence="1">
    <location>
        <begin position="270"/>
        <end position="296"/>
    </location>
</feature>
<dbReference type="AlphaFoldDB" id="A0A9N8ZW51"/>
<evidence type="ECO:0000313" key="3">
    <source>
        <dbReference type="Proteomes" id="UP000789375"/>
    </source>
</evidence>
<protein>
    <submittedName>
        <fullName evidence="2">5550_t:CDS:1</fullName>
    </submittedName>
</protein>
<reference evidence="2" key="1">
    <citation type="submission" date="2021-06" db="EMBL/GenBank/DDBJ databases">
        <authorList>
            <person name="Kallberg Y."/>
            <person name="Tangrot J."/>
            <person name="Rosling A."/>
        </authorList>
    </citation>
    <scope>NUCLEOTIDE SEQUENCE</scope>
    <source>
        <strain evidence="2">87-6 pot B 2015</strain>
    </source>
</reference>
<evidence type="ECO:0000256" key="1">
    <source>
        <dbReference type="SAM" id="MobiDB-lite"/>
    </source>
</evidence>
<comment type="caution">
    <text evidence="2">The sequence shown here is derived from an EMBL/GenBank/DDBJ whole genome shotgun (WGS) entry which is preliminary data.</text>
</comment>
<name>A0A9N8ZW51_FUNMO</name>
<sequence>MEPNSFDVPSLTVIAFHVLLHITTPEAWHVWTKQGLIDVFCANNKSGSRRRKVQELIDRLVQKGILNSLITRTDNGNQEITICWIGPKLNDRGSSIQESRRDLMELTPKSEPSAKRLSIGNKSSRRSMTSIINKAQSKLKSSSPLSPISPSARSFKTPLNRKSAKFKSPFKSPLVHELHDPETKAITDQERELKKEIAYVEETIRKTKLVLKYQETNEGSVNDQLIVKWRRASQEAAEYLFSKIPKEKSFLEEAGYSNAWGNWGWDEESSQKQKSSYSEDEEDYKGSLEKLEQSDELKQNTMKSMLLRMGIDLELIRWNEDDECFEE</sequence>
<dbReference type="GO" id="GO:0006310">
    <property type="term" value="P:DNA recombination"/>
    <property type="evidence" value="ECO:0007669"/>
    <property type="project" value="TreeGrafter"/>
</dbReference>
<accession>A0A9N8ZW51</accession>
<feature type="compositionally biased region" description="Polar residues" evidence="1">
    <location>
        <begin position="120"/>
        <end position="136"/>
    </location>
</feature>
<gene>
    <name evidence="2" type="ORF">FMOSSE_LOCUS4416</name>
</gene>
<dbReference type="EMBL" id="CAJVPP010000741">
    <property type="protein sequence ID" value="CAG8508595.1"/>
    <property type="molecule type" value="Genomic_DNA"/>
</dbReference>
<feature type="compositionally biased region" description="Basic and acidic residues" evidence="1">
    <location>
        <begin position="284"/>
        <end position="296"/>
    </location>
</feature>